<accession>A0ABM0MNY6</accession>
<proteinExistence type="predicted"/>
<dbReference type="PANTHER" id="PTHR45993">
    <property type="entry name" value="B-CELL LYMPHOMA/LEUKEMIA 11"/>
    <property type="match status" value="1"/>
</dbReference>
<evidence type="ECO:0000256" key="1">
    <source>
        <dbReference type="ARBA" id="ARBA00004123"/>
    </source>
</evidence>
<feature type="compositionally biased region" description="Polar residues" evidence="10">
    <location>
        <begin position="203"/>
        <end position="214"/>
    </location>
</feature>
<evidence type="ECO:0000256" key="3">
    <source>
        <dbReference type="ARBA" id="ARBA00022737"/>
    </source>
</evidence>
<evidence type="ECO:0000313" key="12">
    <source>
        <dbReference type="Proteomes" id="UP000694865"/>
    </source>
</evidence>
<organism evidence="12 13">
    <name type="scientific">Saccoglossus kowalevskii</name>
    <name type="common">Acorn worm</name>
    <dbReference type="NCBI Taxonomy" id="10224"/>
    <lineage>
        <taxon>Eukaryota</taxon>
        <taxon>Metazoa</taxon>
        <taxon>Hemichordata</taxon>
        <taxon>Enteropneusta</taxon>
        <taxon>Harrimaniidae</taxon>
        <taxon>Saccoglossus</taxon>
    </lineage>
</organism>
<evidence type="ECO:0000256" key="8">
    <source>
        <dbReference type="ARBA" id="ARBA00023242"/>
    </source>
</evidence>
<feature type="region of interest" description="Disordered" evidence="10">
    <location>
        <begin position="201"/>
        <end position="240"/>
    </location>
</feature>
<dbReference type="InterPro" id="IPR051497">
    <property type="entry name" value="Dev/Hematopoietic_TF"/>
</dbReference>
<dbReference type="SUPFAM" id="SSF57667">
    <property type="entry name" value="beta-beta-alpha zinc fingers"/>
    <property type="match status" value="2"/>
</dbReference>
<dbReference type="SMART" id="SM00355">
    <property type="entry name" value="ZnF_C2H2"/>
    <property type="match status" value="5"/>
</dbReference>
<evidence type="ECO:0000256" key="4">
    <source>
        <dbReference type="ARBA" id="ARBA00022771"/>
    </source>
</evidence>
<dbReference type="Pfam" id="PF00096">
    <property type="entry name" value="zf-C2H2"/>
    <property type="match status" value="1"/>
</dbReference>
<feature type="compositionally biased region" description="Low complexity" evidence="10">
    <location>
        <begin position="389"/>
        <end position="400"/>
    </location>
</feature>
<sequence length="524" mass="57398">MMTNRRIRVLDNAPRPFKCTLCPQAFKQKGHLVQHLRIHTGTKPYRCELCGYASTIRGNLTAHTKLRHNNTNANKRTRLRCPHCGLYFKFIDTLQVHIASRHFGAVNAGRQNDNQTIPPVSSGFSSPQAAQNSFDRNVDMQHINTTRSDVMPVSIATSAPTLSSDSVIFQNQPAVPSMMSVQQWEVIDNGSIAVRNDMMDGAASSSQSANENPVTQTDQTSSTSFSADNGAPGSHGNAVQEYDLTVPSGDVTDETGIKVENQSFTDCQKESKVSNSEASIGFSRTPMQQKLLYAAQVRTEKDKVTTVDDDSSATDAGTRQDSLEIAMDTGFVSSFNTSEAHNNQDVEEIRTVNSVISPNAVECIPSSSNSQLNIAATSSVKRIRKSRRSITSSSPVSVPRGNNLSMVSSPTMRSTHSPSSQQSINSPGINTTVHMFNQSGLSPSSPSSHAASPSRRSSLMKFKFQNKDSLLCEFCDIVFSDTIMHTIHMGWHNHQNPFQCGVCGKVCRDKYDFMCHFTRGHDST</sequence>
<dbReference type="Proteomes" id="UP000694865">
    <property type="component" value="Unplaced"/>
</dbReference>
<keyword evidence="2" id="KW-0479">Metal-binding</keyword>
<keyword evidence="7" id="KW-0804">Transcription</keyword>
<feature type="region of interest" description="Disordered" evidence="10">
    <location>
        <begin position="385"/>
        <end position="454"/>
    </location>
</feature>
<reference evidence="13" key="1">
    <citation type="submission" date="2025-08" db="UniProtKB">
        <authorList>
            <consortium name="RefSeq"/>
        </authorList>
    </citation>
    <scope>IDENTIFICATION</scope>
    <source>
        <tissue evidence="13">Testes</tissue>
    </source>
</reference>
<feature type="compositionally biased region" description="Low complexity" evidence="10">
    <location>
        <begin position="215"/>
        <end position="226"/>
    </location>
</feature>
<evidence type="ECO:0000259" key="11">
    <source>
        <dbReference type="PROSITE" id="PS50157"/>
    </source>
</evidence>
<protein>
    <submittedName>
        <fullName evidence="13">Protein hunchback-like</fullName>
    </submittedName>
</protein>
<evidence type="ECO:0000256" key="7">
    <source>
        <dbReference type="ARBA" id="ARBA00023163"/>
    </source>
</evidence>
<dbReference type="Gene3D" id="3.30.160.60">
    <property type="entry name" value="Classic Zinc Finger"/>
    <property type="match status" value="3"/>
</dbReference>
<evidence type="ECO:0000256" key="10">
    <source>
        <dbReference type="SAM" id="MobiDB-lite"/>
    </source>
</evidence>
<dbReference type="PROSITE" id="PS50157">
    <property type="entry name" value="ZINC_FINGER_C2H2_2"/>
    <property type="match status" value="2"/>
</dbReference>
<dbReference type="PANTHER" id="PTHR45993:SF6">
    <property type="entry name" value="C2H2-TYPE DOMAIN-CONTAINING PROTEIN"/>
    <property type="match status" value="1"/>
</dbReference>
<keyword evidence="3" id="KW-0677">Repeat</keyword>
<feature type="domain" description="C2H2-type" evidence="11">
    <location>
        <begin position="45"/>
        <end position="73"/>
    </location>
</feature>
<dbReference type="PROSITE" id="PS00028">
    <property type="entry name" value="ZINC_FINGER_C2H2_1"/>
    <property type="match status" value="4"/>
</dbReference>
<dbReference type="InterPro" id="IPR013087">
    <property type="entry name" value="Znf_C2H2_type"/>
</dbReference>
<evidence type="ECO:0000256" key="5">
    <source>
        <dbReference type="ARBA" id="ARBA00022833"/>
    </source>
</evidence>
<keyword evidence="5" id="KW-0862">Zinc</keyword>
<dbReference type="RefSeq" id="XP_006821727.1">
    <property type="nucleotide sequence ID" value="XM_006821664.1"/>
</dbReference>
<keyword evidence="6" id="KW-0805">Transcription regulation</keyword>
<gene>
    <name evidence="13" type="primary">LOC102809693</name>
</gene>
<evidence type="ECO:0000256" key="2">
    <source>
        <dbReference type="ARBA" id="ARBA00022723"/>
    </source>
</evidence>
<feature type="compositionally biased region" description="Low complexity" evidence="10">
    <location>
        <begin position="442"/>
        <end position="454"/>
    </location>
</feature>
<feature type="domain" description="C2H2-type" evidence="11">
    <location>
        <begin position="17"/>
        <end position="44"/>
    </location>
</feature>
<feature type="region of interest" description="Disordered" evidence="10">
    <location>
        <begin position="109"/>
        <end position="130"/>
    </location>
</feature>
<keyword evidence="4 9" id="KW-0863">Zinc-finger</keyword>
<feature type="compositionally biased region" description="Polar residues" evidence="10">
    <location>
        <begin position="402"/>
        <end position="441"/>
    </location>
</feature>
<keyword evidence="12" id="KW-1185">Reference proteome</keyword>
<dbReference type="InterPro" id="IPR036236">
    <property type="entry name" value="Znf_C2H2_sf"/>
</dbReference>
<evidence type="ECO:0000256" key="9">
    <source>
        <dbReference type="PROSITE-ProRule" id="PRU00042"/>
    </source>
</evidence>
<dbReference type="GeneID" id="102809693"/>
<comment type="subcellular location">
    <subcellularLocation>
        <location evidence="1">Nucleus</location>
    </subcellularLocation>
</comment>
<evidence type="ECO:0000256" key="6">
    <source>
        <dbReference type="ARBA" id="ARBA00023015"/>
    </source>
</evidence>
<keyword evidence="8" id="KW-0539">Nucleus</keyword>
<evidence type="ECO:0000313" key="13">
    <source>
        <dbReference type="RefSeq" id="XP_006821727.1"/>
    </source>
</evidence>
<name>A0ABM0MNY6_SACKO</name>